<evidence type="ECO:0000259" key="2">
    <source>
        <dbReference type="Pfam" id="PF21028"/>
    </source>
</evidence>
<keyword evidence="4" id="KW-1185">Reference proteome</keyword>
<protein>
    <submittedName>
        <fullName evidence="3">DUF1285 domain-containing protein</fullName>
    </submittedName>
</protein>
<sequence length="185" mass="20902">MSQNNDPLASLSRLIEQQSAPMEQWQPQHCGAIDIHISADGVWHHQGSAIKRLPLVQLFAKVLCREQGQYYLKTPVEKMAISVADAPLLIVDWRLQELPEHDKHHPLLICRDNIGREFIVGQTHPLVLHQDAQGQQVPYLQLPHNVEAKISRAVFYAWAQELIETTQQEFILYSGAASFSLGGLT</sequence>
<organism evidence="3 4">
    <name type="scientific">Pseudoalteromonas qingdaonensis</name>
    <dbReference type="NCBI Taxonomy" id="3131913"/>
    <lineage>
        <taxon>Bacteria</taxon>
        <taxon>Pseudomonadati</taxon>
        <taxon>Pseudomonadota</taxon>
        <taxon>Gammaproteobacteria</taxon>
        <taxon>Alteromonadales</taxon>
        <taxon>Pseudoalteromonadaceae</taxon>
        <taxon>Pseudoalteromonas</taxon>
    </lineage>
</organism>
<feature type="domain" description="DUF1285" evidence="2">
    <location>
        <begin position="87"/>
        <end position="181"/>
    </location>
</feature>
<evidence type="ECO:0000313" key="4">
    <source>
        <dbReference type="Proteomes" id="UP001447008"/>
    </source>
</evidence>
<dbReference type="Gene3D" id="3.10.540.10">
    <property type="entry name" value="duf1285 like domain"/>
    <property type="match status" value="1"/>
</dbReference>
<gene>
    <name evidence="3" type="ORF">WCN91_12240</name>
</gene>
<evidence type="ECO:0000313" key="3">
    <source>
        <dbReference type="EMBL" id="MEM0516175.1"/>
    </source>
</evidence>
<comment type="caution">
    <text evidence="3">The sequence shown here is derived from an EMBL/GenBank/DDBJ whole genome shotgun (WGS) entry which is preliminary data.</text>
</comment>
<evidence type="ECO:0000259" key="1">
    <source>
        <dbReference type="Pfam" id="PF06938"/>
    </source>
</evidence>
<dbReference type="Proteomes" id="UP001447008">
    <property type="component" value="Unassembled WGS sequence"/>
</dbReference>
<accession>A0ABU9MYK2</accession>
<dbReference type="Pfam" id="PF21028">
    <property type="entry name" value="DUF1285_C"/>
    <property type="match status" value="1"/>
</dbReference>
<dbReference type="InterPro" id="IPR010707">
    <property type="entry name" value="DUF1285"/>
</dbReference>
<dbReference type="Pfam" id="PF06938">
    <property type="entry name" value="DUF1285_N"/>
    <property type="match status" value="1"/>
</dbReference>
<dbReference type="RefSeq" id="WP_342679448.1">
    <property type="nucleotide sequence ID" value="NZ_JBCGCU010000014.1"/>
</dbReference>
<dbReference type="Gene3D" id="2.30.270.10">
    <property type="entry name" value="duf1285 protein"/>
    <property type="match status" value="1"/>
</dbReference>
<reference evidence="3 4" key="1">
    <citation type="submission" date="2024-03" db="EMBL/GenBank/DDBJ databases">
        <title>Pseudoalteromonas qingdaonensis sp. nov., isolated from the intestines of marine benthic organisms.</title>
        <authorList>
            <person name="Lin X."/>
            <person name="Fang S."/>
            <person name="Hu X."/>
        </authorList>
    </citation>
    <scope>NUCLEOTIDE SEQUENCE [LARGE SCALE GENOMIC DNA]</scope>
    <source>
        <strain evidence="3 4">YIC-827</strain>
    </source>
</reference>
<dbReference type="InterPro" id="IPR048341">
    <property type="entry name" value="DUF1285_N"/>
</dbReference>
<name>A0ABU9MYK2_9GAMM</name>
<proteinExistence type="predicted"/>
<dbReference type="EMBL" id="JBCGCU010000014">
    <property type="protein sequence ID" value="MEM0516175.1"/>
    <property type="molecule type" value="Genomic_DNA"/>
</dbReference>
<dbReference type="PIRSF" id="PIRSF029557">
    <property type="entry name" value="UCP029557"/>
    <property type="match status" value="1"/>
</dbReference>
<feature type="domain" description="DUF1285" evidence="1">
    <location>
        <begin position="20"/>
        <end position="86"/>
    </location>
</feature>
<dbReference type="InterPro" id="IPR023361">
    <property type="entry name" value="DUF1285_beta_roll_sf"/>
</dbReference>
<dbReference type="InterPro" id="IPR048342">
    <property type="entry name" value="DUF1285_C"/>
</dbReference>